<evidence type="ECO:0000313" key="4">
    <source>
        <dbReference type="EMBL" id="SER97896.1"/>
    </source>
</evidence>
<accession>A0A1H9TL90</accession>
<dbReference type="OrthoDB" id="7873378at2"/>
<evidence type="ECO:0000256" key="1">
    <source>
        <dbReference type="ARBA" id="ARBA00010529"/>
    </source>
</evidence>
<organism evidence="4 5">
    <name type="scientific">Tranquillimonas rosea</name>
    <dbReference type="NCBI Taxonomy" id="641238"/>
    <lineage>
        <taxon>Bacteria</taxon>
        <taxon>Pseudomonadati</taxon>
        <taxon>Pseudomonadota</taxon>
        <taxon>Alphaproteobacteria</taxon>
        <taxon>Rhodobacterales</taxon>
        <taxon>Roseobacteraceae</taxon>
        <taxon>Tranquillimonas</taxon>
    </lineage>
</organism>
<dbReference type="AlphaFoldDB" id="A0A1H9TL90"/>
<gene>
    <name evidence="4" type="ORF">SAMN04490244_104248</name>
</gene>
<dbReference type="GO" id="GO:0003677">
    <property type="term" value="F:DNA binding"/>
    <property type="evidence" value="ECO:0007669"/>
    <property type="project" value="UniProtKB-KW"/>
</dbReference>
<protein>
    <submittedName>
        <fullName evidence="4">DNA-binding protein HU-alpha</fullName>
    </submittedName>
</protein>
<dbReference type="InterPro" id="IPR010992">
    <property type="entry name" value="IHF-like_DNA-bd_dom_sf"/>
</dbReference>
<dbReference type="Pfam" id="PF00216">
    <property type="entry name" value="Bac_DNA_binding"/>
    <property type="match status" value="1"/>
</dbReference>
<feature type="region of interest" description="Disordered" evidence="3">
    <location>
        <begin position="1"/>
        <end position="33"/>
    </location>
</feature>
<dbReference type="EMBL" id="FOGU01000004">
    <property type="protein sequence ID" value="SER97896.1"/>
    <property type="molecule type" value="Genomic_DNA"/>
</dbReference>
<evidence type="ECO:0000313" key="5">
    <source>
        <dbReference type="Proteomes" id="UP000198885"/>
    </source>
</evidence>
<evidence type="ECO:0000256" key="2">
    <source>
        <dbReference type="ARBA" id="ARBA00023125"/>
    </source>
</evidence>
<feature type="compositionally biased region" description="Basic and acidic residues" evidence="3">
    <location>
        <begin position="116"/>
        <end position="131"/>
    </location>
</feature>
<sequence length="144" mass="15239">MVSSTSRPKRPPAGPPDEGPATRDAASTTVVTAPTPMVSAPELKKKDLIDRVVAASGVKKRDAKPAVEATLAVLGEALSEGRDLNLPPLGKTKINNVKDKANARVLNLRLRRPTRMIHETDGKETAPESDKSTTSPLADRGEDG</sequence>
<dbReference type="GO" id="GO:0030527">
    <property type="term" value="F:structural constituent of chromatin"/>
    <property type="evidence" value="ECO:0007669"/>
    <property type="project" value="InterPro"/>
</dbReference>
<proteinExistence type="inferred from homology"/>
<dbReference type="Gene3D" id="4.10.520.10">
    <property type="entry name" value="IHF-like DNA-binding proteins"/>
    <property type="match status" value="1"/>
</dbReference>
<feature type="region of interest" description="Disordered" evidence="3">
    <location>
        <begin position="110"/>
        <end position="144"/>
    </location>
</feature>
<dbReference type="STRING" id="641238.SAMN04490244_104248"/>
<evidence type="ECO:0000256" key="3">
    <source>
        <dbReference type="SAM" id="MobiDB-lite"/>
    </source>
</evidence>
<dbReference type="SUPFAM" id="SSF47729">
    <property type="entry name" value="IHF-like DNA-binding proteins"/>
    <property type="match status" value="1"/>
</dbReference>
<reference evidence="4 5" key="1">
    <citation type="submission" date="2016-10" db="EMBL/GenBank/DDBJ databases">
        <authorList>
            <person name="de Groot N.N."/>
        </authorList>
    </citation>
    <scope>NUCLEOTIDE SEQUENCE [LARGE SCALE GENOMIC DNA]</scope>
    <source>
        <strain evidence="4 5">DSM 23042</strain>
    </source>
</reference>
<dbReference type="InterPro" id="IPR000119">
    <property type="entry name" value="Hist_DNA-bd"/>
</dbReference>
<keyword evidence="5" id="KW-1185">Reference proteome</keyword>
<dbReference type="Proteomes" id="UP000198885">
    <property type="component" value="Unassembled WGS sequence"/>
</dbReference>
<keyword evidence="2 4" id="KW-0238">DNA-binding</keyword>
<comment type="similarity">
    <text evidence="1">Belongs to the bacterial histone-like protein family.</text>
</comment>
<name>A0A1H9TL90_9RHOB</name>